<dbReference type="Proteomes" id="UP000006691">
    <property type="component" value="Chromosome"/>
</dbReference>
<dbReference type="AlphaFoldDB" id="F2F0D1"/>
<feature type="transmembrane region" description="Helical" evidence="1">
    <location>
        <begin position="7"/>
        <end position="25"/>
    </location>
</feature>
<protein>
    <submittedName>
        <fullName evidence="2">Uncharacterized protein</fullName>
    </submittedName>
</protein>
<dbReference type="PATRIC" id="fig|1002809.3.peg.829"/>
<evidence type="ECO:0000313" key="3">
    <source>
        <dbReference type="Proteomes" id="UP000006691"/>
    </source>
</evidence>
<dbReference type="HOGENOM" id="CLU_821111_0_0_9"/>
<accession>F2F0D1</accession>
<evidence type="ECO:0000256" key="1">
    <source>
        <dbReference type="SAM" id="Phobius"/>
    </source>
</evidence>
<gene>
    <name evidence="2" type="ordered locus">SSIL_0818</name>
</gene>
<evidence type="ECO:0000313" key="2">
    <source>
        <dbReference type="EMBL" id="BAK15241.1"/>
    </source>
</evidence>
<name>F2F0D1_SOLSS</name>
<keyword evidence="1" id="KW-1133">Transmembrane helix</keyword>
<dbReference type="EMBL" id="AP012157">
    <property type="protein sequence ID" value="BAK15241.1"/>
    <property type="molecule type" value="Genomic_DNA"/>
</dbReference>
<keyword evidence="3" id="KW-1185">Reference proteome</keyword>
<keyword evidence="1" id="KW-0472">Membrane</keyword>
<reference evidence="2 3" key="2">
    <citation type="journal article" date="2012" name="J. Biosci. Bioeng.">
        <title>Complete genome sequence and characterization of the N-acylhomoserine lactone-degrading gene of the potato leaf-associated Solibacillus silvestris.</title>
        <authorList>
            <person name="Morohoshi T."/>
            <person name="Tominaga Y."/>
            <person name="Someya N."/>
            <person name="Ikeda T."/>
        </authorList>
    </citation>
    <scope>NUCLEOTIDE SEQUENCE [LARGE SCALE GENOMIC DNA]</scope>
    <source>
        <strain evidence="2 3">StLB046</strain>
    </source>
</reference>
<reference evidence="3" key="1">
    <citation type="submission" date="2011-04" db="EMBL/GenBank/DDBJ databases">
        <title>Genome sequence of Solibacillus silvestris StLB046.</title>
        <authorList>
            <person name="Morohoshi T."/>
            <person name="Someya N."/>
            <person name="Ikeda T."/>
        </authorList>
    </citation>
    <scope>NUCLEOTIDE SEQUENCE [LARGE SCALE GENOMIC DNA]</scope>
    <source>
        <strain evidence="3">StLB046</strain>
    </source>
</reference>
<feature type="transmembrane region" description="Helical" evidence="1">
    <location>
        <begin position="31"/>
        <end position="47"/>
    </location>
</feature>
<proteinExistence type="predicted"/>
<keyword evidence="1" id="KW-0812">Transmembrane</keyword>
<sequence>MFKNKESSLVILSVLFTAIYLINTFDDNQEFGSIPIIVMFIAIFWILRRKIGELIQFIKKSIDKGFAKLTMLINQAKVKGFNFNKDGVPNPEPEECWISEKGHNGIALLKNKEEETWFYANSQITVEKGSKFQKFNSESTKKKYVEINITPEIVKNIQEEIKQIMRAKDFIICSESSHNSTVLPYAIVTPELEFEYISDYDSNLKRQVETREFESLEEFDTNSEYRHRVHCSEKKILHYILRNYDLNYLKESTLTFFTESHPCTSCLAAMKLEKAANTFLDIKSYYKDLLKLNPNVVLNGLTNGEKTIINKGIDQISEINRNRDERLFNKALNNPNRD</sequence>
<dbReference type="RefSeq" id="WP_014822836.1">
    <property type="nucleotide sequence ID" value="NC_018065.1"/>
</dbReference>
<organism evidence="2 3">
    <name type="scientific">Solibacillus silvestris (strain StLB046)</name>
    <name type="common">Bacillus silvestris</name>
    <dbReference type="NCBI Taxonomy" id="1002809"/>
    <lineage>
        <taxon>Bacteria</taxon>
        <taxon>Bacillati</taxon>
        <taxon>Bacillota</taxon>
        <taxon>Bacilli</taxon>
        <taxon>Bacillales</taxon>
        <taxon>Caryophanaceae</taxon>
        <taxon>Solibacillus</taxon>
    </lineage>
</organism>
<dbReference type="KEGG" id="siv:SSIL_0818"/>